<name>A0A7N0SWB5_KALFE</name>
<keyword evidence="4 7" id="KW-0812">Transmembrane</keyword>
<evidence type="ECO:0000256" key="3">
    <source>
        <dbReference type="ARBA" id="ARBA00006483"/>
    </source>
</evidence>
<dbReference type="GO" id="GO:0016020">
    <property type="term" value="C:membrane"/>
    <property type="evidence" value="ECO:0007669"/>
    <property type="project" value="UniProtKB-SubCell"/>
</dbReference>
<protein>
    <recommendedName>
        <fullName evidence="7">PRA1 family protein</fullName>
    </recommendedName>
</protein>
<feature type="transmembrane region" description="Helical" evidence="7">
    <location>
        <begin position="69"/>
        <end position="86"/>
    </location>
</feature>
<evidence type="ECO:0000256" key="7">
    <source>
        <dbReference type="RuleBase" id="RU363107"/>
    </source>
</evidence>
<evidence type="ECO:0000256" key="5">
    <source>
        <dbReference type="ARBA" id="ARBA00022989"/>
    </source>
</evidence>
<dbReference type="Proteomes" id="UP000594263">
    <property type="component" value="Unplaced"/>
</dbReference>
<comment type="function">
    <text evidence="1 7">May be involved in both secretory and endocytic intracellular trafficking in the endosomal/prevacuolar compartments.</text>
</comment>
<evidence type="ECO:0000256" key="1">
    <source>
        <dbReference type="ARBA" id="ARBA00002501"/>
    </source>
</evidence>
<comment type="similarity">
    <text evidence="3 7">Belongs to the PRA1 family.</text>
</comment>
<sequence>MKSTAAYGAIPTTSSTSAASDISFFSSVQYTAQSAIAMRRPWKDFFSSFSRPLGYREALGRIRHNVSHFRVNYVMLTLLVLFLSLLYHPISMIVFLAVFVGWFFLFFFRDEPVRVWNRTIEDRVVLVVLGLVTVVALVLTRVGLNVLVSLLISVLLIGLHAAFRSTEDAYLDEESAAEGGLVSVVGSRTSNTITGYSQF</sequence>
<accession>A0A7N0SWB5</accession>
<dbReference type="EnsemblPlants" id="Kaladp0008s0597.1.v1.1">
    <property type="protein sequence ID" value="Kaladp0008s0597.1.v1.1.CDS.1"/>
    <property type="gene ID" value="Kaladp0008s0597.v1.1"/>
</dbReference>
<dbReference type="GO" id="GO:0005794">
    <property type="term" value="C:Golgi apparatus"/>
    <property type="evidence" value="ECO:0007669"/>
    <property type="project" value="TreeGrafter"/>
</dbReference>
<keyword evidence="6 7" id="KW-0472">Membrane</keyword>
<dbReference type="PANTHER" id="PTHR19317">
    <property type="entry name" value="PRENYLATED RAB ACCEPTOR 1-RELATED"/>
    <property type="match status" value="1"/>
</dbReference>
<evidence type="ECO:0000313" key="8">
    <source>
        <dbReference type="EnsemblPlants" id="Kaladp0008s0597.1.v1.1.CDS.1"/>
    </source>
</evidence>
<keyword evidence="5 7" id="KW-1133">Transmembrane helix</keyword>
<keyword evidence="7" id="KW-0813">Transport</keyword>
<comment type="subcellular location">
    <subcellularLocation>
        <location evidence="2 7">Membrane</location>
        <topology evidence="2 7">Multi-pass membrane protein</topology>
    </subcellularLocation>
</comment>
<dbReference type="PANTHER" id="PTHR19317:SF16">
    <property type="entry name" value="PRA1 FAMILY PROTEIN E"/>
    <property type="match status" value="1"/>
</dbReference>
<dbReference type="Pfam" id="PF03208">
    <property type="entry name" value="PRA1"/>
    <property type="match status" value="1"/>
</dbReference>
<keyword evidence="9" id="KW-1185">Reference proteome</keyword>
<evidence type="ECO:0000256" key="6">
    <source>
        <dbReference type="ARBA" id="ARBA00023136"/>
    </source>
</evidence>
<evidence type="ECO:0000256" key="2">
    <source>
        <dbReference type="ARBA" id="ARBA00004141"/>
    </source>
</evidence>
<evidence type="ECO:0000313" key="9">
    <source>
        <dbReference type="Proteomes" id="UP000594263"/>
    </source>
</evidence>
<organism evidence="8 9">
    <name type="scientific">Kalanchoe fedtschenkoi</name>
    <name type="common">Lavender scallops</name>
    <name type="synonym">South American air plant</name>
    <dbReference type="NCBI Taxonomy" id="63787"/>
    <lineage>
        <taxon>Eukaryota</taxon>
        <taxon>Viridiplantae</taxon>
        <taxon>Streptophyta</taxon>
        <taxon>Embryophyta</taxon>
        <taxon>Tracheophyta</taxon>
        <taxon>Spermatophyta</taxon>
        <taxon>Magnoliopsida</taxon>
        <taxon>eudicotyledons</taxon>
        <taxon>Gunneridae</taxon>
        <taxon>Pentapetalae</taxon>
        <taxon>Saxifragales</taxon>
        <taxon>Crassulaceae</taxon>
        <taxon>Kalanchoe</taxon>
    </lineage>
</organism>
<feature type="transmembrane region" description="Helical" evidence="7">
    <location>
        <begin position="120"/>
        <end position="140"/>
    </location>
</feature>
<dbReference type="Gramene" id="Kaladp0008s0597.1.v1.1">
    <property type="protein sequence ID" value="Kaladp0008s0597.1.v1.1.CDS.1"/>
    <property type="gene ID" value="Kaladp0008s0597.v1.1"/>
</dbReference>
<feature type="transmembrane region" description="Helical" evidence="7">
    <location>
        <begin position="146"/>
        <end position="163"/>
    </location>
</feature>
<dbReference type="AlphaFoldDB" id="A0A7N0SWB5"/>
<dbReference type="InterPro" id="IPR004895">
    <property type="entry name" value="Prenylated_rab_accept_PRA1"/>
</dbReference>
<dbReference type="GO" id="GO:0005783">
    <property type="term" value="C:endoplasmic reticulum"/>
    <property type="evidence" value="ECO:0007669"/>
    <property type="project" value="UniProtKB-ARBA"/>
</dbReference>
<proteinExistence type="inferred from homology"/>
<dbReference type="GO" id="GO:0016192">
    <property type="term" value="P:vesicle-mediated transport"/>
    <property type="evidence" value="ECO:0007669"/>
    <property type="project" value="UniProtKB-ARBA"/>
</dbReference>
<evidence type="ECO:0000256" key="4">
    <source>
        <dbReference type="ARBA" id="ARBA00022692"/>
    </source>
</evidence>
<reference evidence="8" key="1">
    <citation type="submission" date="2021-01" db="UniProtKB">
        <authorList>
            <consortium name="EnsemblPlants"/>
        </authorList>
    </citation>
    <scope>IDENTIFICATION</scope>
</reference>
<dbReference type="OMA" id="NANYFRV"/>